<evidence type="ECO:0000256" key="1">
    <source>
        <dbReference type="ARBA" id="ARBA00004606"/>
    </source>
</evidence>
<accession>A0AAD9LER4</accession>
<dbReference type="GO" id="GO:0016020">
    <property type="term" value="C:membrane"/>
    <property type="evidence" value="ECO:0007669"/>
    <property type="project" value="UniProtKB-SubCell"/>
</dbReference>
<evidence type="ECO:0000256" key="4">
    <source>
        <dbReference type="ARBA" id="ARBA00022989"/>
    </source>
</evidence>
<evidence type="ECO:0000256" key="2">
    <source>
        <dbReference type="ARBA" id="ARBA00022692"/>
    </source>
</evidence>
<name>A0AAD9LER4_9STRA</name>
<dbReference type="Proteomes" id="UP001259832">
    <property type="component" value="Unassembled WGS sequence"/>
</dbReference>
<comment type="caution">
    <text evidence="6">The sequence shown here is derived from an EMBL/GenBank/DDBJ whole genome shotgun (WGS) entry which is preliminary data.</text>
</comment>
<keyword evidence="4" id="KW-1133">Transmembrane helix</keyword>
<keyword evidence="5" id="KW-0472">Membrane</keyword>
<dbReference type="PANTHER" id="PTHR31392:SF1">
    <property type="entry name" value="ALPHA-1,3-MANNOSYLTRANSFERASE MNN1-RELATED"/>
    <property type="match status" value="1"/>
</dbReference>
<dbReference type="EMBL" id="JASMQC010000027">
    <property type="protein sequence ID" value="KAK1933938.1"/>
    <property type="molecule type" value="Genomic_DNA"/>
</dbReference>
<evidence type="ECO:0000256" key="3">
    <source>
        <dbReference type="ARBA" id="ARBA00022968"/>
    </source>
</evidence>
<dbReference type="GO" id="GO:0000033">
    <property type="term" value="F:alpha-1,3-mannosyltransferase activity"/>
    <property type="evidence" value="ECO:0007669"/>
    <property type="project" value="TreeGrafter"/>
</dbReference>
<organism evidence="6 7">
    <name type="scientific">Phytophthora citrophthora</name>
    <dbReference type="NCBI Taxonomy" id="4793"/>
    <lineage>
        <taxon>Eukaryota</taxon>
        <taxon>Sar</taxon>
        <taxon>Stramenopiles</taxon>
        <taxon>Oomycota</taxon>
        <taxon>Peronosporomycetes</taxon>
        <taxon>Peronosporales</taxon>
        <taxon>Peronosporaceae</taxon>
        <taxon>Phytophthora</taxon>
    </lineage>
</organism>
<gene>
    <name evidence="6" type="ORF">P3T76_011698</name>
</gene>
<keyword evidence="7" id="KW-1185">Reference proteome</keyword>
<dbReference type="PANTHER" id="PTHR31392">
    <property type="entry name" value="ALPHA-1,3-MANNOSYLTRANSFERASE MNN1-RELATED"/>
    <property type="match status" value="1"/>
</dbReference>
<protein>
    <submittedName>
        <fullName evidence="6">Uncharacterized protein</fullName>
    </submittedName>
</protein>
<sequence length="197" mass="22821">MDSSMVLVDKTRAGKAMEVLKELIFSTRFHLVFSWGDKESFWLAYELVHQDYFFSPWGLSLLESAPNNNLSYPNTMCGSMTHFLLTENETDTSELLYVNCKALLDPLPSGVEKTVNSQRSRMFNLNPTRLTPRYRHDDFDLATSKPFECMDNLGSVPLPHYFFSRLLRRQFHYFAAKTNAYEALDDCLEQIQKVCSD</sequence>
<evidence type="ECO:0000313" key="6">
    <source>
        <dbReference type="EMBL" id="KAK1933938.1"/>
    </source>
</evidence>
<comment type="subcellular location">
    <subcellularLocation>
        <location evidence="1">Membrane</location>
        <topology evidence="1">Single-pass type II membrane protein</topology>
    </subcellularLocation>
</comment>
<dbReference type="AlphaFoldDB" id="A0AAD9LER4"/>
<dbReference type="GO" id="GO:0006493">
    <property type="term" value="P:protein O-linked glycosylation"/>
    <property type="evidence" value="ECO:0007669"/>
    <property type="project" value="TreeGrafter"/>
</dbReference>
<reference evidence="6" key="1">
    <citation type="submission" date="2023-08" db="EMBL/GenBank/DDBJ databases">
        <title>Reference Genome Resource for the Citrus Pathogen Phytophthora citrophthora.</title>
        <authorList>
            <person name="Moller H."/>
            <person name="Coetzee B."/>
            <person name="Rose L.J."/>
            <person name="Van Niekerk J.M."/>
        </authorList>
    </citation>
    <scope>NUCLEOTIDE SEQUENCE</scope>
    <source>
        <strain evidence="6">STE-U-9442</strain>
    </source>
</reference>
<evidence type="ECO:0000256" key="5">
    <source>
        <dbReference type="ARBA" id="ARBA00023136"/>
    </source>
</evidence>
<dbReference type="GO" id="GO:0005794">
    <property type="term" value="C:Golgi apparatus"/>
    <property type="evidence" value="ECO:0007669"/>
    <property type="project" value="TreeGrafter"/>
</dbReference>
<evidence type="ECO:0000313" key="7">
    <source>
        <dbReference type="Proteomes" id="UP001259832"/>
    </source>
</evidence>
<proteinExistence type="predicted"/>
<keyword evidence="3" id="KW-0735">Signal-anchor</keyword>
<keyword evidence="2" id="KW-0812">Transmembrane</keyword>